<feature type="region of interest" description="Disordered" evidence="1">
    <location>
        <begin position="172"/>
        <end position="393"/>
    </location>
</feature>
<feature type="region of interest" description="Disordered" evidence="1">
    <location>
        <begin position="1"/>
        <end position="156"/>
    </location>
</feature>
<feature type="compositionally biased region" description="Acidic residues" evidence="1">
    <location>
        <begin position="19"/>
        <end position="31"/>
    </location>
</feature>
<dbReference type="PANTHER" id="PTHR33871:SF1">
    <property type="entry name" value="OS05G0503100 PROTEIN"/>
    <property type="match status" value="1"/>
</dbReference>
<evidence type="ECO:0000313" key="3">
    <source>
        <dbReference type="Proteomes" id="UP000325577"/>
    </source>
</evidence>
<protein>
    <submittedName>
        <fullName evidence="2">Uncharacterized protein</fullName>
    </submittedName>
</protein>
<dbReference type="AlphaFoldDB" id="A0A5J4ZC43"/>
<dbReference type="OrthoDB" id="1922230at2759"/>
<feature type="compositionally biased region" description="Low complexity" evidence="1">
    <location>
        <begin position="1"/>
        <end position="18"/>
    </location>
</feature>
<organism evidence="2 3">
    <name type="scientific">Nyssa sinensis</name>
    <dbReference type="NCBI Taxonomy" id="561372"/>
    <lineage>
        <taxon>Eukaryota</taxon>
        <taxon>Viridiplantae</taxon>
        <taxon>Streptophyta</taxon>
        <taxon>Embryophyta</taxon>
        <taxon>Tracheophyta</taxon>
        <taxon>Spermatophyta</taxon>
        <taxon>Magnoliopsida</taxon>
        <taxon>eudicotyledons</taxon>
        <taxon>Gunneridae</taxon>
        <taxon>Pentapetalae</taxon>
        <taxon>asterids</taxon>
        <taxon>Cornales</taxon>
        <taxon>Nyssaceae</taxon>
        <taxon>Nyssa</taxon>
    </lineage>
</organism>
<name>A0A5J4ZC43_9ASTE</name>
<dbReference type="Proteomes" id="UP000325577">
    <property type="component" value="Linkage Group LG9"/>
</dbReference>
<reference evidence="2 3" key="1">
    <citation type="submission" date="2019-09" db="EMBL/GenBank/DDBJ databases">
        <title>A chromosome-level genome assembly of the Chinese tupelo Nyssa sinensis.</title>
        <authorList>
            <person name="Yang X."/>
            <person name="Kang M."/>
            <person name="Yang Y."/>
            <person name="Xiong H."/>
            <person name="Wang M."/>
            <person name="Zhang Z."/>
            <person name="Wang Z."/>
            <person name="Wu H."/>
            <person name="Ma T."/>
            <person name="Liu J."/>
            <person name="Xi Z."/>
        </authorList>
    </citation>
    <scope>NUCLEOTIDE SEQUENCE [LARGE SCALE GENOMIC DNA]</scope>
    <source>
        <strain evidence="2">J267</strain>
        <tissue evidence="2">Leaf</tissue>
    </source>
</reference>
<proteinExistence type="predicted"/>
<feature type="compositionally biased region" description="Basic and acidic residues" evidence="1">
    <location>
        <begin position="209"/>
        <end position="227"/>
    </location>
</feature>
<feature type="compositionally biased region" description="Basic and acidic residues" evidence="1">
    <location>
        <begin position="253"/>
        <end position="273"/>
    </location>
</feature>
<dbReference type="EMBL" id="CM018052">
    <property type="protein sequence ID" value="KAA8515314.1"/>
    <property type="molecule type" value="Genomic_DNA"/>
</dbReference>
<evidence type="ECO:0000313" key="2">
    <source>
        <dbReference type="EMBL" id="KAA8515314.1"/>
    </source>
</evidence>
<feature type="compositionally biased region" description="Basic and acidic residues" evidence="1">
    <location>
        <begin position="312"/>
        <end position="328"/>
    </location>
</feature>
<sequence>MLPIQGESSSEENVQQENGESDEFIELEEVNEQFKQQGRNDVQQGCDHNHETKSESLISPEEALVFPDITESPPIPSELPPSTPLTEESTQNVPPQVGKAASASHNYRHSSVARSDTSCHIEPSRAPPPSSFEEETVKEVLSETPTVKPPFPKIEEEEKKNIAKLALQKIQEEDDDNVDKKSLMVSTEDISEVSEICSLSESVSTTTVTEKRKDDDGEVRQRVERSPAKSKNRSFSGDFSANRDRMVGNSLVRRSEPSKDNDGEVRQRVERSPAKSKNRSFSGDFSANRDRMVGNSPVRRSNPSPGRVRSVPGRERHGLLIEGQRRDSGGSSGLRSGSPATRTGSVTERPDLGRCPSARRSGKSPGRVRSDLPTRVGKVAETNREGKWAPATNESLENPLVSLECFIFL</sequence>
<accession>A0A5J4ZC43</accession>
<dbReference type="PANTHER" id="PTHR33871">
    <property type="entry name" value="OS05G0503100 PROTEIN-RELATED"/>
    <property type="match status" value="1"/>
</dbReference>
<feature type="compositionally biased region" description="Low complexity" evidence="1">
    <location>
        <begin position="198"/>
        <end position="208"/>
    </location>
</feature>
<feature type="compositionally biased region" description="Pro residues" evidence="1">
    <location>
        <begin position="73"/>
        <end position="83"/>
    </location>
</feature>
<evidence type="ECO:0000256" key="1">
    <source>
        <dbReference type="SAM" id="MobiDB-lite"/>
    </source>
</evidence>
<keyword evidence="3" id="KW-1185">Reference proteome</keyword>
<feature type="compositionally biased region" description="Polar residues" evidence="1">
    <location>
        <begin position="33"/>
        <end position="43"/>
    </location>
</feature>
<gene>
    <name evidence="2" type="ORF">F0562_018456</name>
</gene>